<dbReference type="Gene3D" id="1.10.150.20">
    <property type="entry name" value="5' to 3' exonuclease, C-terminal subdomain"/>
    <property type="match status" value="1"/>
</dbReference>
<dbReference type="SMART" id="SM00482">
    <property type="entry name" value="POLAc"/>
    <property type="match status" value="1"/>
</dbReference>
<proteinExistence type="predicted"/>
<dbReference type="Gene3D" id="3.30.70.370">
    <property type="match status" value="1"/>
</dbReference>
<dbReference type="GO" id="GO:0006261">
    <property type="term" value="P:DNA-templated DNA replication"/>
    <property type="evidence" value="ECO:0007669"/>
    <property type="project" value="InterPro"/>
</dbReference>
<dbReference type="GO" id="GO:0003887">
    <property type="term" value="F:DNA-directed DNA polymerase activity"/>
    <property type="evidence" value="ECO:0007669"/>
    <property type="project" value="InterPro"/>
</dbReference>
<evidence type="ECO:0000313" key="2">
    <source>
        <dbReference type="EMBL" id="KKM23578.1"/>
    </source>
</evidence>
<dbReference type="AlphaFoldDB" id="A0A0F9KN77"/>
<dbReference type="InterPro" id="IPR043502">
    <property type="entry name" value="DNA/RNA_pol_sf"/>
</dbReference>
<dbReference type="Gene3D" id="1.20.1060.10">
    <property type="entry name" value="Taq DNA Polymerase, Chain T, domain 4"/>
    <property type="match status" value="1"/>
</dbReference>
<dbReference type="InterPro" id="IPR002298">
    <property type="entry name" value="DNA_polymerase_A"/>
</dbReference>
<feature type="non-terminal residue" evidence="2">
    <location>
        <position position="1"/>
    </location>
</feature>
<name>A0A0F9KN77_9ZZZZ</name>
<organism evidence="2">
    <name type="scientific">marine sediment metagenome</name>
    <dbReference type="NCBI Taxonomy" id="412755"/>
    <lineage>
        <taxon>unclassified sequences</taxon>
        <taxon>metagenomes</taxon>
        <taxon>ecological metagenomes</taxon>
    </lineage>
</organism>
<dbReference type="Pfam" id="PF00476">
    <property type="entry name" value="DNA_pol_A"/>
    <property type="match status" value="1"/>
</dbReference>
<comment type="caution">
    <text evidence="2">The sequence shown here is derived from an EMBL/GenBank/DDBJ whole genome shotgun (WGS) entry which is preliminary data.</text>
</comment>
<dbReference type="PRINTS" id="PR00868">
    <property type="entry name" value="DNAPOLI"/>
</dbReference>
<protein>
    <recommendedName>
        <fullName evidence="1">DNA-directed DNA polymerase family A palm domain-containing protein</fullName>
    </recommendedName>
</protein>
<dbReference type="InterPro" id="IPR001098">
    <property type="entry name" value="DNA-dir_DNA_pol_A_palm_dom"/>
</dbReference>
<dbReference type="PANTHER" id="PTHR10133:SF62">
    <property type="entry name" value="DNA POLYMERASE THETA"/>
    <property type="match status" value="1"/>
</dbReference>
<dbReference type="GO" id="GO:0006302">
    <property type="term" value="P:double-strand break repair"/>
    <property type="evidence" value="ECO:0007669"/>
    <property type="project" value="TreeGrafter"/>
</dbReference>
<accession>A0A0F9KN77</accession>
<sequence>AHIDRAALQEAVIKSASMLQEMLFEIAREVGFQMNPDRNADWQKLFEHYGISFPGRTDKGAPSFADALLEEVKHPMVQLARRAGKLASVRSKFLLPYSKVVGEDSLLRFALHQLRGDDYGTVRGRFSMSGAGKVIGQFGANLQQVMRVNSQREAFGFNHDDSSHDEEIFLIRAFFTPATGEYLSADAQAVEYRIAAHFAESERLIDAYKADTAKLERGDFTSGWVDFHAVTTEYVRAYKDLSRNIIKNFNFGQLFGSGYDTAAETVGMSRSQSDQVVDSWRKTFPEFRALLKKAAHIAESRGFVKTIMGRRARFPDQKFIHAALNYVIQGSAADVLKVKAVELHRERKTTGFLMRMTVHDEFDGDAKTPETAQKVREILNRQTFKLKVPIVWEVDTGSTWAEAH</sequence>
<reference evidence="2" key="1">
    <citation type="journal article" date="2015" name="Nature">
        <title>Complex archaea that bridge the gap between prokaryotes and eukaryotes.</title>
        <authorList>
            <person name="Spang A."/>
            <person name="Saw J.H."/>
            <person name="Jorgensen S.L."/>
            <person name="Zaremba-Niedzwiedzka K."/>
            <person name="Martijn J."/>
            <person name="Lind A.E."/>
            <person name="van Eijk R."/>
            <person name="Schleper C."/>
            <person name="Guy L."/>
            <person name="Ettema T.J."/>
        </authorList>
    </citation>
    <scope>NUCLEOTIDE SEQUENCE</scope>
</reference>
<dbReference type="PANTHER" id="PTHR10133">
    <property type="entry name" value="DNA POLYMERASE I"/>
    <property type="match status" value="1"/>
</dbReference>
<dbReference type="SUPFAM" id="SSF56672">
    <property type="entry name" value="DNA/RNA polymerases"/>
    <property type="match status" value="1"/>
</dbReference>
<gene>
    <name evidence="2" type="ORF">LCGC14_1613810</name>
</gene>
<dbReference type="EMBL" id="LAZR01013097">
    <property type="protein sequence ID" value="KKM23578.1"/>
    <property type="molecule type" value="Genomic_DNA"/>
</dbReference>
<evidence type="ECO:0000259" key="1">
    <source>
        <dbReference type="SMART" id="SM00482"/>
    </source>
</evidence>
<feature type="domain" description="DNA-directed DNA polymerase family A palm" evidence="1">
    <location>
        <begin position="169"/>
        <end position="370"/>
    </location>
</feature>
<dbReference type="GO" id="GO:0003677">
    <property type="term" value="F:DNA binding"/>
    <property type="evidence" value="ECO:0007669"/>
    <property type="project" value="InterPro"/>
</dbReference>